<feature type="domain" description="Reverse transcriptase" evidence="1">
    <location>
        <begin position="1"/>
        <end position="137"/>
    </location>
</feature>
<evidence type="ECO:0000259" key="1">
    <source>
        <dbReference type="PROSITE" id="PS50878"/>
    </source>
</evidence>
<organism evidence="2 3">
    <name type="scientific">Canna indica</name>
    <name type="common">Indian-shot</name>
    <dbReference type="NCBI Taxonomy" id="4628"/>
    <lineage>
        <taxon>Eukaryota</taxon>
        <taxon>Viridiplantae</taxon>
        <taxon>Streptophyta</taxon>
        <taxon>Embryophyta</taxon>
        <taxon>Tracheophyta</taxon>
        <taxon>Spermatophyta</taxon>
        <taxon>Magnoliopsida</taxon>
        <taxon>Liliopsida</taxon>
        <taxon>Zingiberales</taxon>
        <taxon>Cannaceae</taxon>
        <taxon>Canna</taxon>
    </lineage>
</organism>
<dbReference type="SUPFAM" id="SSF56672">
    <property type="entry name" value="DNA/RNA polymerases"/>
    <property type="match status" value="1"/>
</dbReference>
<proteinExistence type="predicted"/>
<evidence type="ECO:0000313" key="2">
    <source>
        <dbReference type="EMBL" id="WOL20431.1"/>
    </source>
</evidence>
<dbReference type="Proteomes" id="UP001327560">
    <property type="component" value="Chromosome 9"/>
</dbReference>
<sequence length="137" mass="15535">MAIKLDMSKTFDHLEWPFITATLKAMGFHPHFIELIQQCIEIVSYSVIVGGQTYGYFKPARGIRQGDPLSPFLFVIAMESFLQLLEHARNQGFIHGVHISRHSPSISSLFFADDVLLFSKEDEHHACTNSSMSFCEV</sequence>
<name>A0AAQ3QT25_9LILI</name>
<keyword evidence="3" id="KW-1185">Reference proteome</keyword>
<dbReference type="InterPro" id="IPR000477">
    <property type="entry name" value="RT_dom"/>
</dbReference>
<dbReference type="InterPro" id="IPR043502">
    <property type="entry name" value="DNA/RNA_pol_sf"/>
</dbReference>
<dbReference type="PANTHER" id="PTHR31635">
    <property type="entry name" value="REVERSE TRANSCRIPTASE DOMAIN-CONTAINING PROTEIN-RELATED"/>
    <property type="match status" value="1"/>
</dbReference>
<reference evidence="2 3" key="1">
    <citation type="submission" date="2023-10" db="EMBL/GenBank/DDBJ databases">
        <title>Chromosome-scale genome assembly provides insights into flower coloration mechanisms of Canna indica.</title>
        <authorList>
            <person name="Li C."/>
        </authorList>
    </citation>
    <scope>NUCLEOTIDE SEQUENCE [LARGE SCALE GENOMIC DNA]</scope>
    <source>
        <tissue evidence="2">Flower</tissue>
    </source>
</reference>
<gene>
    <name evidence="2" type="ORF">Cni_G29236</name>
</gene>
<protein>
    <recommendedName>
        <fullName evidence="1">Reverse transcriptase domain-containing protein</fullName>
    </recommendedName>
</protein>
<accession>A0AAQ3QT25</accession>
<dbReference type="EMBL" id="CP136898">
    <property type="protein sequence ID" value="WOL20431.1"/>
    <property type="molecule type" value="Genomic_DNA"/>
</dbReference>
<dbReference type="AlphaFoldDB" id="A0AAQ3QT25"/>
<evidence type="ECO:0000313" key="3">
    <source>
        <dbReference type="Proteomes" id="UP001327560"/>
    </source>
</evidence>
<dbReference type="Pfam" id="PF00078">
    <property type="entry name" value="RVT_1"/>
    <property type="match status" value="1"/>
</dbReference>
<dbReference type="PROSITE" id="PS50878">
    <property type="entry name" value="RT_POL"/>
    <property type="match status" value="1"/>
</dbReference>
<dbReference type="PANTHER" id="PTHR31635:SF196">
    <property type="entry name" value="REVERSE TRANSCRIPTASE DOMAIN-CONTAINING PROTEIN-RELATED"/>
    <property type="match status" value="1"/>
</dbReference>